<reference evidence="2 3" key="5">
    <citation type="journal article" date="2000" name="Virology">
        <title>Characterization of the DNA replication module of bacteriophage A2 and use of its origin of replication as a defense against infection during milk fermentation by Lactobacillus casei.</title>
        <authorList>
            <person name="Moscoso M."/>
            <person name="Suarez J.E."/>
        </authorList>
    </citation>
    <scope>NUCLEOTIDE SEQUENCE [LARGE SCALE GENOMIC DNA]</scope>
</reference>
<evidence type="ECO:0000313" key="2">
    <source>
        <dbReference type="EMBL" id="CAD43927.1"/>
    </source>
</evidence>
<dbReference type="SMART" id="SM00507">
    <property type="entry name" value="HNHc"/>
    <property type="match status" value="1"/>
</dbReference>
<evidence type="ECO:0000313" key="3">
    <source>
        <dbReference type="Proteomes" id="UP000000879"/>
    </source>
</evidence>
<reference evidence="2 3" key="6">
    <citation type="journal article" date="2002" name="J. Bacteriol.">
        <title>The dilemma of phage taxonomy illustrated by comparative genomics of Sfi21-like Siphoviridae in lactic acid bacteria.</title>
        <authorList>
            <person name="Proux C."/>
            <person name="van Sinderen D."/>
            <person name="Suarez J."/>
            <person name="Garcia P."/>
            <person name="Ladero V."/>
            <person name="Fitzgerald G.F."/>
            <person name="Desiere F."/>
            <person name="Brussow H."/>
        </authorList>
    </citation>
    <scope>NUCLEOTIDE SEQUENCE</scope>
</reference>
<dbReference type="Gene3D" id="3.90.75.20">
    <property type="match status" value="1"/>
</dbReference>
<dbReference type="InterPro" id="IPR003647">
    <property type="entry name" value="Intron_nuc_1_rpt"/>
</dbReference>
<dbReference type="SUPFAM" id="SSF54060">
    <property type="entry name" value="His-Me finger endonucleases"/>
    <property type="match status" value="1"/>
</dbReference>
<dbReference type="RefSeq" id="NP_680539.1">
    <property type="nucleotide sequence ID" value="NC_004112.1"/>
</dbReference>
<dbReference type="GeneID" id="951734"/>
<dbReference type="GO" id="GO:0016788">
    <property type="term" value="F:hydrolase activity, acting on ester bonds"/>
    <property type="evidence" value="ECO:0007669"/>
    <property type="project" value="InterPro"/>
</dbReference>
<dbReference type="InterPro" id="IPR054307">
    <property type="entry name" value="I-HmuI_NUMOD-like"/>
</dbReference>
<dbReference type="InterPro" id="IPR044925">
    <property type="entry name" value="His-Me_finger_sf"/>
</dbReference>
<proteinExistence type="predicted"/>
<dbReference type="Pfam" id="PF07463">
    <property type="entry name" value="NUMOD4"/>
    <property type="match status" value="1"/>
</dbReference>
<dbReference type="OrthoDB" id="21336at10239"/>
<accession>Q8LTA0</accession>
<dbReference type="Pfam" id="PF22083">
    <property type="entry name" value="I-HmuI_NUMOD-like"/>
    <property type="match status" value="1"/>
</dbReference>
<name>Q8LTA0_9CAUD</name>
<dbReference type="SMART" id="SM00497">
    <property type="entry name" value="IENR1"/>
    <property type="match status" value="1"/>
</dbReference>
<organism evidence="2 3">
    <name type="scientific">Lactobacillus phage A2</name>
    <dbReference type="NCBI Taxonomy" id="51369"/>
    <lineage>
        <taxon>Viruses</taxon>
        <taxon>Duplodnaviria</taxon>
        <taxon>Heunggongvirae</taxon>
        <taxon>Uroviricota</taxon>
        <taxon>Caudoviricetes</taxon>
        <taxon>Ashduovirus</taxon>
        <taxon>Ashduovirus A2</taxon>
    </lineage>
</organism>
<dbReference type="KEGG" id="vg:951734"/>
<dbReference type="Proteomes" id="UP000000879">
    <property type="component" value="Segment"/>
</dbReference>
<keyword evidence="3" id="KW-1185">Reference proteome</keyword>
<dbReference type="EMBL" id="AJ251789">
    <property type="protein sequence ID" value="CAD43927.1"/>
    <property type="molecule type" value="Genomic_DNA"/>
</dbReference>
<reference evidence="2 3" key="1">
    <citation type="journal article" date="1997" name="Mol. Microbiol.">
        <title>Molecular analysis of the cos region of the Lactobacillus casei bacteriophage A2. Gene product 3, gp3, specifically binds to its downstream cos region.</title>
        <authorList>
            <person name="Garcia P."/>
            <person name="Alonso J.C."/>
            <person name="Suarez J.E."/>
        </authorList>
    </citation>
    <scope>NUCLEOTIDE SEQUENCE [LARGE SCALE GENOMIC DNA]</scope>
</reference>
<dbReference type="Gene3D" id="1.10.10.10">
    <property type="entry name" value="Winged helix-like DNA-binding domain superfamily/Winged helix DNA-binding domain"/>
    <property type="match status" value="1"/>
</dbReference>
<dbReference type="SUPFAM" id="SSF64496">
    <property type="entry name" value="DNA-binding domain of intron-encoded endonucleases"/>
    <property type="match status" value="1"/>
</dbReference>
<evidence type="ECO:0000259" key="1">
    <source>
        <dbReference type="SMART" id="SM00507"/>
    </source>
</evidence>
<reference evidence="2 3" key="4">
    <citation type="journal article" date="1999" name="J. Virol.">
        <title>Cooperative interaction of CI protein regulates lysogeny of Lactobacillus casei by bacteriophage A2.</title>
        <authorList>
            <person name="Garcia P."/>
            <person name="Ladero V."/>
            <person name="Alonso J.C."/>
            <person name="Suarez J.E."/>
        </authorList>
    </citation>
    <scope>NUCLEOTIDE SEQUENCE [LARGE SCALE GENOMIC DNA]</scope>
</reference>
<protein>
    <submittedName>
        <fullName evidence="2">Putative endodeoxyribonuclease</fullName>
    </submittedName>
</protein>
<reference evidence="2 3" key="3">
    <citation type="journal article" date="1998" name="Virology">
        <title>The site-specific recombination system of the Lactobacillus species bacteriophage A2 integrates in gram-positive and gram-negative bacteria.</title>
        <authorList>
            <person name="Alvarez M.A."/>
            <person name="Herrero M."/>
            <person name="Suarez J.E."/>
        </authorList>
    </citation>
    <scope>NUCLEOTIDE SEQUENCE [LARGE SCALE GENOMIC DNA]</scope>
</reference>
<dbReference type="InterPro" id="IPR003615">
    <property type="entry name" value="HNH_nuc"/>
</dbReference>
<dbReference type="InterPro" id="IPR010902">
    <property type="entry name" value="NUMOD4"/>
</dbReference>
<feature type="domain" description="HNH nuclease" evidence="1">
    <location>
        <begin position="93"/>
        <end position="141"/>
    </location>
</feature>
<reference evidence="2 3" key="2">
    <citation type="journal article" date="1998" name="J. Bacteriol.">
        <title>Identification of the repressor-encoding gene of the Lactobacillus bacteriophage A2.</title>
        <authorList>
            <person name="Ladero V."/>
            <person name="Garcia P."/>
            <person name="Bascaran V."/>
            <person name="Herrero M."/>
            <person name="Alvarez M."/>
            <person name="Suarez J.E."/>
        </authorList>
    </citation>
    <scope>NUCLEOTIDE SEQUENCE [LARGE SCALE GENOMIC DNA]</scope>
</reference>
<sequence>MSGQMILELLLIRHLNWLSIQITRRGRFTMFKEEREIWKDIKGFEGLYQVSNMGRVRSLERVDAQGRRLKGKVIASFPNRNGYLKVNLYWDRSIKQVFIHRLVAAAFLDNPDNLPEVNHIDEDKGNNLVENLEWCTALYNTNYGTRTERAAKANERPIYAVSGSGHRYFFESARKAAELLGLDRSAVSKCLCGKRKYHGGFSFELAV</sequence>
<dbReference type="InterPro" id="IPR036388">
    <property type="entry name" value="WH-like_DNA-bd_sf"/>
</dbReference>